<dbReference type="InterPro" id="IPR032808">
    <property type="entry name" value="DoxX"/>
</dbReference>
<comment type="caution">
    <text evidence="6">The sequence shown here is derived from an EMBL/GenBank/DDBJ whole genome shotgun (WGS) entry which is preliminary data.</text>
</comment>
<evidence type="ECO:0000256" key="2">
    <source>
        <dbReference type="ARBA" id="ARBA00022692"/>
    </source>
</evidence>
<evidence type="ECO:0000256" key="4">
    <source>
        <dbReference type="ARBA" id="ARBA00023136"/>
    </source>
</evidence>
<name>A0ABX0MX63_9BURK</name>
<dbReference type="RefSeq" id="WP_167238679.1">
    <property type="nucleotide sequence ID" value="NZ_WHJF01000059.1"/>
</dbReference>
<feature type="transmembrane region" description="Helical" evidence="5">
    <location>
        <begin position="20"/>
        <end position="44"/>
    </location>
</feature>
<evidence type="ECO:0000256" key="3">
    <source>
        <dbReference type="ARBA" id="ARBA00022989"/>
    </source>
</evidence>
<gene>
    <name evidence="6" type="ORF">F1735_20520</name>
</gene>
<keyword evidence="2 5" id="KW-0812">Transmembrane</keyword>
<dbReference type="EMBL" id="WHJF01000059">
    <property type="protein sequence ID" value="NHZ64653.1"/>
    <property type="molecule type" value="Genomic_DNA"/>
</dbReference>
<sequence>MSTSSKKEFILKTVSWRGSLKWVLVAFFVCAGLLNVFATAPLLAQYRRWGYPGWMHDATGLLELSSAFLQARRITNTAGIALGGAVMAAAALTLAIQQEWLHALFPMLVFLALITSRITHQP</sequence>
<reference evidence="6 7" key="1">
    <citation type="submission" date="2019-10" db="EMBL/GenBank/DDBJ databases">
        <title>Taxonomy of Antarctic Massilia spp.: description of Massilia rubra sp. nov., Massilia aquatica sp. nov., Massilia mucilaginosa sp. nov., Massilia frigida sp. nov. isolated from streams, lakes and regoliths.</title>
        <authorList>
            <person name="Holochova P."/>
            <person name="Sedlacek I."/>
            <person name="Kralova S."/>
            <person name="Maslanova I."/>
            <person name="Busse H.-J."/>
            <person name="Stankova E."/>
            <person name="Vrbovska V."/>
            <person name="Kovarovic V."/>
            <person name="Bartak M."/>
            <person name="Svec P."/>
            <person name="Pantucek R."/>
        </authorList>
    </citation>
    <scope>NUCLEOTIDE SEQUENCE [LARGE SCALE GENOMIC DNA]</scope>
    <source>
        <strain evidence="6 7">CCM 8694</strain>
    </source>
</reference>
<accession>A0ABX0MX63</accession>
<feature type="transmembrane region" description="Helical" evidence="5">
    <location>
        <begin position="100"/>
        <end position="119"/>
    </location>
</feature>
<organism evidence="6 7">
    <name type="scientific">Massilia genomosp. 1</name>
    <dbReference type="NCBI Taxonomy" id="2609280"/>
    <lineage>
        <taxon>Bacteria</taxon>
        <taxon>Pseudomonadati</taxon>
        <taxon>Pseudomonadota</taxon>
        <taxon>Betaproteobacteria</taxon>
        <taxon>Burkholderiales</taxon>
        <taxon>Oxalobacteraceae</taxon>
        <taxon>Telluria group</taxon>
        <taxon>Massilia</taxon>
    </lineage>
</organism>
<evidence type="ECO:0000313" key="6">
    <source>
        <dbReference type="EMBL" id="NHZ64653.1"/>
    </source>
</evidence>
<dbReference type="Proteomes" id="UP000610594">
    <property type="component" value="Unassembled WGS sequence"/>
</dbReference>
<evidence type="ECO:0000256" key="1">
    <source>
        <dbReference type="ARBA" id="ARBA00004141"/>
    </source>
</evidence>
<evidence type="ECO:0000313" key="7">
    <source>
        <dbReference type="Proteomes" id="UP000610594"/>
    </source>
</evidence>
<dbReference type="Pfam" id="PF13564">
    <property type="entry name" value="DoxX_2"/>
    <property type="match status" value="1"/>
</dbReference>
<protein>
    <submittedName>
        <fullName evidence="6">DoxX family protein</fullName>
    </submittedName>
</protein>
<comment type="subcellular location">
    <subcellularLocation>
        <location evidence="1">Membrane</location>
        <topology evidence="1">Multi-pass membrane protein</topology>
    </subcellularLocation>
</comment>
<proteinExistence type="predicted"/>
<feature type="transmembrane region" description="Helical" evidence="5">
    <location>
        <begin position="74"/>
        <end position="94"/>
    </location>
</feature>
<keyword evidence="3 5" id="KW-1133">Transmembrane helix</keyword>
<keyword evidence="7" id="KW-1185">Reference proteome</keyword>
<evidence type="ECO:0000256" key="5">
    <source>
        <dbReference type="SAM" id="Phobius"/>
    </source>
</evidence>
<keyword evidence="4 5" id="KW-0472">Membrane</keyword>